<dbReference type="Gene3D" id="3.40.50.1000">
    <property type="entry name" value="HAD superfamily/HAD-like"/>
    <property type="match status" value="1"/>
</dbReference>
<name>A0A6B4HQC8_CLOBO</name>
<comment type="caution">
    <text evidence="1">The sequence shown here is derived from an EMBL/GenBank/DDBJ whole genome shotgun (WGS) entry which is preliminary data.</text>
</comment>
<dbReference type="InterPro" id="IPR023198">
    <property type="entry name" value="PGP-like_dom2"/>
</dbReference>
<dbReference type="PANTHER" id="PTHR43434:SF1">
    <property type="entry name" value="PHOSPHOGLYCOLATE PHOSPHATASE"/>
    <property type="match status" value="1"/>
</dbReference>
<dbReference type="Gene3D" id="1.10.150.240">
    <property type="entry name" value="Putative phosphatase, domain 2"/>
    <property type="match status" value="1"/>
</dbReference>
<dbReference type="GO" id="GO:0006281">
    <property type="term" value="P:DNA repair"/>
    <property type="evidence" value="ECO:0007669"/>
    <property type="project" value="TreeGrafter"/>
</dbReference>
<protein>
    <submittedName>
        <fullName evidence="1">HAD family hydrolase</fullName>
    </submittedName>
</protein>
<dbReference type="SUPFAM" id="SSF56784">
    <property type="entry name" value="HAD-like"/>
    <property type="match status" value="1"/>
</dbReference>
<dbReference type="InterPro" id="IPR023214">
    <property type="entry name" value="HAD_sf"/>
</dbReference>
<dbReference type="GO" id="GO:0008967">
    <property type="term" value="F:phosphoglycolate phosphatase activity"/>
    <property type="evidence" value="ECO:0007669"/>
    <property type="project" value="TreeGrafter"/>
</dbReference>
<dbReference type="AlphaFoldDB" id="A0A6B4HQC8"/>
<keyword evidence="1" id="KW-0378">Hydrolase</keyword>
<dbReference type="NCBIfam" id="TIGR01549">
    <property type="entry name" value="HAD-SF-IA-v1"/>
    <property type="match status" value="1"/>
</dbReference>
<dbReference type="InterPro" id="IPR050155">
    <property type="entry name" value="HAD-like_hydrolase_sf"/>
</dbReference>
<dbReference type="RefSeq" id="WP_017826041.1">
    <property type="nucleotide sequence ID" value="NZ_JACBCZ010000002.1"/>
</dbReference>
<evidence type="ECO:0000313" key="2">
    <source>
        <dbReference type="Proteomes" id="UP000472355"/>
    </source>
</evidence>
<dbReference type="Pfam" id="PF13419">
    <property type="entry name" value="HAD_2"/>
    <property type="match status" value="1"/>
</dbReference>
<evidence type="ECO:0000313" key="1">
    <source>
        <dbReference type="EMBL" id="NFA41405.1"/>
    </source>
</evidence>
<organism evidence="1 2">
    <name type="scientific">Clostridium botulinum</name>
    <dbReference type="NCBI Taxonomy" id="1491"/>
    <lineage>
        <taxon>Bacteria</taxon>
        <taxon>Bacillati</taxon>
        <taxon>Bacillota</taxon>
        <taxon>Clostridia</taxon>
        <taxon>Eubacteriales</taxon>
        <taxon>Clostridiaceae</taxon>
        <taxon>Clostridium</taxon>
    </lineage>
</organism>
<dbReference type="EMBL" id="SGKU01000003">
    <property type="protein sequence ID" value="NFA41405.1"/>
    <property type="molecule type" value="Genomic_DNA"/>
</dbReference>
<gene>
    <name evidence="1" type="ORF">EXM65_02125</name>
</gene>
<dbReference type="SFLD" id="SFLDS00003">
    <property type="entry name" value="Haloacid_Dehalogenase"/>
    <property type="match status" value="1"/>
</dbReference>
<reference evidence="1 2" key="1">
    <citation type="submission" date="2019-02" db="EMBL/GenBank/DDBJ databases">
        <title>Genome sequencing of Clostridium botulinum clinical isolates.</title>
        <authorList>
            <person name="Brunt J."/>
            <person name="Van Vliet A.H.M."/>
            <person name="Stringer S.C."/>
            <person name="Grant K.A."/>
            <person name="Carter A.C."/>
            <person name="Peck M.W."/>
        </authorList>
    </citation>
    <scope>NUCLEOTIDE SEQUENCE [LARGE SCALE GENOMIC DNA]</scope>
    <source>
        <strain evidence="1 2">H113700579</strain>
    </source>
</reference>
<sequence length="209" mass="24205">MDSLIFDLDGTLWDATEAFYICWNEAFLKYDETKNGMSLEEIKNVMGMTMDDILEKFFPQLSEELRKDVIDECTKIELKYLSKNGGKLYPELESTIKELSKKYRLFIVSNCVNGYIQCFLEAHNLKKYFIDFEDPSRTGLEKAENIKIVIKRNKLIKPAYVGDTKWDAIASDKAGVPFIYASYGFGDLDKYDYKIDNLKELLNITNIKG</sequence>
<dbReference type="InterPro" id="IPR036412">
    <property type="entry name" value="HAD-like_sf"/>
</dbReference>
<dbReference type="PANTHER" id="PTHR43434">
    <property type="entry name" value="PHOSPHOGLYCOLATE PHOSPHATASE"/>
    <property type="match status" value="1"/>
</dbReference>
<dbReference type="InterPro" id="IPR041492">
    <property type="entry name" value="HAD_2"/>
</dbReference>
<dbReference type="Proteomes" id="UP000472355">
    <property type="component" value="Unassembled WGS sequence"/>
</dbReference>
<proteinExistence type="predicted"/>
<dbReference type="InterPro" id="IPR006439">
    <property type="entry name" value="HAD-SF_hydro_IA"/>
</dbReference>
<dbReference type="SFLD" id="SFLDG01129">
    <property type="entry name" value="C1.5:_HAD__Beta-PGM__Phosphata"/>
    <property type="match status" value="1"/>
</dbReference>
<accession>A0A6B4HQC8</accession>